<evidence type="ECO:0000313" key="2">
    <source>
        <dbReference type="EMBL" id="OWR49903.1"/>
    </source>
</evidence>
<organism evidence="2 3">
    <name type="scientific">Danaus plexippus plexippus</name>
    <dbReference type="NCBI Taxonomy" id="278856"/>
    <lineage>
        <taxon>Eukaryota</taxon>
        <taxon>Metazoa</taxon>
        <taxon>Ecdysozoa</taxon>
        <taxon>Arthropoda</taxon>
        <taxon>Hexapoda</taxon>
        <taxon>Insecta</taxon>
        <taxon>Pterygota</taxon>
        <taxon>Neoptera</taxon>
        <taxon>Endopterygota</taxon>
        <taxon>Lepidoptera</taxon>
        <taxon>Glossata</taxon>
        <taxon>Ditrysia</taxon>
        <taxon>Papilionoidea</taxon>
        <taxon>Nymphalidae</taxon>
        <taxon>Danainae</taxon>
        <taxon>Danaini</taxon>
        <taxon>Danaina</taxon>
        <taxon>Danaus</taxon>
        <taxon>Danaus</taxon>
    </lineage>
</organism>
<reference evidence="2 3" key="1">
    <citation type="journal article" date="2011" name="Cell">
        <title>The monarch butterfly genome yields insights into long-distance migration.</title>
        <authorList>
            <person name="Zhan S."/>
            <person name="Merlin C."/>
            <person name="Boore J.L."/>
            <person name="Reppert S.M."/>
        </authorList>
    </citation>
    <scope>NUCLEOTIDE SEQUENCE [LARGE SCALE GENOMIC DNA]</scope>
    <source>
        <strain evidence="2">F-2</strain>
    </source>
</reference>
<keyword evidence="1" id="KW-1133">Transmembrane helix</keyword>
<proteinExistence type="predicted"/>
<dbReference type="KEGG" id="dpl:KGM_209141"/>
<dbReference type="AlphaFoldDB" id="A0A212F854"/>
<dbReference type="InParanoid" id="A0A212F854"/>
<feature type="transmembrane region" description="Helical" evidence="1">
    <location>
        <begin position="27"/>
        <end position="46"/>
    </location>
</feature>
<keyword evidence="3" id="KW-1185">Reference proteome</keyword>
<protein>
    <submittedName>
        <fullName evidence="2">Uncharacterized protein</fullName>
    </submittedName>
</protein>
<dbReference type="Proteomes" id="UP000007151">
    <property type="component" value="Unassembled WGS sequence"/>
</dbReference>
<comment type="caution">
    <text evidence="2">The sequence shown here is derived from an EMBL/GenBank/DDBJ whole genome shotgun (WGS) entry which is preliminary data.</text>
</comment>
<dbReference type="EMBL" id="AGBW02009797">
    <property type="protein sequence ID" value="OWR49903.1"/>
    <property type="molecule type" value="Genomic_DNA"/>
</dbReference>
<sequence length="75" mass="8568">MTKHKQAIDLDNILKELKYGRHQKQNYCLILIVVIFSAVYNSQYIFAAKDVNASRNGLNCIDCLEVSENFSSLDV</sequence>
<evidence type="ECO:0000313" key="3">
    <source>
        <dbReference type="Proteomes" id="UP000007151"/>
    </source>
</evidence>
<name>A0A212F854_DANPL</name>
<evidence type="ECO:0000256" key="1">
    <source>
        <dbReference type="SAM" id="Phobius"/>
    </source>
</evidence>
<keyword evidence="1" id="KW-0812">Transmembrane</keyword>
<keyword evidence="1" id="KW-0472">Membrane</keyword>
<gene>
    <name evidence="2" type="ORF">KGM_209141</name>
</gene>
<accession>A0A212F854</accession>